<evidence type="ECO:0000256" key="4">
    <source>
        <dbReference type="ARBA" id="ARBA00023014"/>
    </source>
</evidence>
<comment type="caution">
    <text evidence="6">The sequence shown here is derived from an EMBL/GenBank/DDBJ whole genome shotgun (WGS) entry which is preliminary data.</text>
</comment>
<evidence type="ECO:0000313" key="7">
    <source>
        <dbReference type="Proteomes" id="UP000620075"/>
    </source>
</evidence>
<dbReference type="AlphaFoldDB" id="A0A934KBJ9"/>
<proteinExistence type="predicted"/>
<gene>
    <name evidence="6" type="ORF">JF888_04365</name>
</gene>
<dbReference type="SUPFAM" id="SSF50022">
    <property type="entry name" value="ISP domain"/>
    <property type="match status" value="1"/>
</dbReference>
<dbReference type="GO" id="GO:0004497">
    <property type="term" value="F:monooxygenase activity"/>
    <property type="evidence" value="ECO:0007669"/>
    <property type="project" value="UniProtKB-ARBA"/>
</dbReference>
<dbReference type="Pfam" id="PF00355">
    <property type="entry name" value="Rieske"/>
    <property type="match status" value="1"/>
</dbReference>
<reference evidence="6 7" key="1">
    <citation type="submission" date="2020-10" db="EMBL/GenBank/DDBJ databases">
        <title>Ca. Dormibacterota MAGs.</title>
        <authorList>
            <person name="Montgomery K."/>
        </authorList>
    </citation>
    <scope>NUCLEOTIDE SEQUENCE [LARGE SCALE GENOMIC DNA]</scope>
    <source>
        <strain evidence="6">SC8811_S16_3</strain>
    </source>
</reference>
<dbReference type="GO" id="GO:0046872">
    <property type="term" value="F:metal ion binding"/>
    <property type="evidence" value="ECO:0007669"/>
    <property type="project" value="UniProtKB-KW"/>
</dbReference>
<keyword evidence="2" id="KW-0479">Metal-binding</keyword>
<dbReference type="InterPro" id="IPR036922">
    <property type="entry name" value="Rieske_2Fe-2S_sf"/>
</dbReference>
<sequence>MPDSEEQRLADRLEALVRQLLAGRSPHLHVSDASERRALMVAARLAGAREAFPRPTPEFKRRLAAELGHSAPVAERGLSRRAALVAGAGVALGALGGASAQRLADLLPKAAPGPTKTAAERAILEPQPDTARWYDTGIRFAEMSESQPHRVTAGAISAFVIRQGEQLTAMSSYCTHMPCELVPTGSQLRCPCHNLSFSLQGQSLADGYDLPSLPLVRVRVKNGRVEVMGTA</sequence>
<protein>
    <submittedName>
        <fullName evidence="6">Rieske 2Fe-2S domain-containing protein</fullName>
    </submittedName>
</protein>
<organism evidence="6 7">
    <name type="scientific">Candidatus Dormiibacter inghamiae</name>
    <dbReference type="NCBI Taxonomy" id="3127013"/>
    <lineage>
        <taxon>Bacteria</taxon>
        <taxon>Bacillati</taxon>
        <taxon>Candidatus Dormiibacterota</taxon>
        <taxon>Candidatus Dormibacteria</taxon>
        <taxon>Candidatus Dormibacterales</taxon>
        <taxon>Candidatus Dormibacteraceae</taxon>
        <taxon>Candidatus Dormiibacter</taxon>
    </lineage>
</organism>
<dbReference type="EMBL" id="JAEKNQ010000019">
    <property type="protein sequence ID" value="MBJ7602414.1"/>
    <property type="molecule type" value="Genomic_DNA"/>
</dbReference>
<accession>A0A934KBJ9</accession>
<evidence type="ECO:0000256" key="3">
    <source>
        <dbReference type="ARBA" id="ARBA00023004"/>
    </source>
</evidence>
<dbReference type="InterPro" id="IPR017941">
    <property type="entry name" value="Rieske_2Fe-2S"/>
</dbReference>
<keyword evidence="1" id="KW-0001">2Fe-2S</keyword>
<evidence type="ECO:0000256" key="1">
    <source>
        <dbReference type="ARBA" id="ARBA00022714"/>
    </source>
</evidence>
<dbReference type="PROSITE" id="PS51296">
    <property type="entry name" value="RIESKE"/>
    <property type="match status" value="1"/>
</dbReference>
<keyword evidence="3" id="KW-0408">Iron</keyword>
<dbReference type="RefSeq" id="WP_338176911.1">
    <property type="nucleotide sequence ID" value="NZ_JAEKNQ010000019.1"/>
</dbReference>
<evidence type="ECO:0000259" key="5">
    <source>
        <dbReference type="PROSITE" id="PS51296"/>
    </source>
</evidence>
<feature type="domain" description="Rieske" evidence="5">
    <location>
        <begin position="135"/>
        <end position="227"/>
    </location>
</feature>
<name>A0A934KBJ9_9BACT</name>
<dbReference type="GO" id="GO:0016705">
    <property type="term" value="F:oxidoreductase activity, acting on paired donors, with incorporation or reduction of molecular oxygen"/>
    <property type="evidence" value="ECO:0007669"/>
    <property type="project" value="UniProtKB-ARBA"/>
</dbReference>
<evidence type="ECO:0000313" key="6">
    <source>
        <dbReference type="EMBL" id="MBJ7602414.1"/>
    </source>
</evidence>
<evidence type="ECO:0000256" key="2">
    <source>
        <dbReference type="ARBA" id="ARBA00022723"/>
    </source>
</evidence>
<dbReference type="Proteomes" id="UP000620075">
    <property type="component" value="Unassembled WGS sequence"/>
</dbReference>
<keyword evidence="4" id="KW-0411">Iron-sulfur</keyword>
<dbReference type="Gene3D" id="2.102.10.10">
    <property type="entry name" value="Rieske [2Fe-2S] iron-sulphur domain"/>
    <property type="match status" value="1"/>
</dbReference>
<dbReference type="GO" id="GO:0051537">
    <property type="term" value="F:2 iron, 2 sulfur cluster binding"/>
    <property type="evidence" value="ECO:0007669"/>
    <property type="project" value="UniProtKB-KW"/>
</dbReference>